<comment type="subcellular location">
    <subcellularLocation>
        <location evidence="6">Cytoplasm</location>
        <location evidence="6">P-body</location>
    </subcellularLocation>
</comment>
<dbReference type="PANTHER" id="PTHR12272:SF11">
    <property type="entry name" value="PAN2-PAN3 DEADENYLATION COMPLEX SUBUNIT PAN3"/>
    <property type="match status" value="1"/>
</dbReference>
<dbReference type="InterPro" id="IPR011009">
    <property type="entry name" value="Kinase-like_dom_sf"/>
</dbReference>
<sequence length="612" mass="68330">MQPADGFAYDGGPLNGGAPAGSRLSQYLGVNRQAGSSFGSSVGLHINAPPFIPKQHKQQIVQQSFSQLSINEGGNSNFTPPPAFQPRQQPQAPPSQNFERYQPENRGGTMYFWQPPMGEAGEGGHEQEHYEEEPELQQIPEGHVIVNTSGMFAYHSPLPVPHVGKFRPKGALGNGQTQFISAELKMELLNRQLAMDAKADVLAHPGIPQQVEHLTNLVPLENVSVTNLSQTTYKASSIRDGVTYCIRRIHGCRVQPGKQTAPAESWKKLVHGNVVQLREIIPNTRDFDDISLIFVYDYYPLAETLKAKHFDSRTGTFLDSMTGIKLTSTMSSTPLVGTGIPESTLWSYVIQISAALRAIHANGLAARSIDLNKILIYSNNKILLSFCGIADVINSEPIHSSIHQYQQDDLQAFGCVLVALATGKPHGSRRDLLMASMNIISQNYSLDMKNLISCLLTNSTNNRKSINDIMPMIGARFYSYMENMQQRNDCLEAELCRELENGRLFRLLCKLNTVLERAEHNGDENWSETGDRFMLKLFRDYVFHQVTDQGKPWLDMAHIIQCLNKLDAGTSEKIEMVSRDGNIQVILEYSQLKRCVEKAFRDLQTSNVIARH</sequence>
<evidence type="ECO:0000256" key="3">
    <source>
        <dbReference type="ARBA" id="ARBA00022741"/>
    </source>
</evidence>
<organism evidence="9 10">
    <name type="scientific">Caenorhabditis angaria</name>
    <dbReference type="NCBI Taxonomy" id="860376"/>
    <lineage>
        <taxon>Eukaryota</taxon>
        <taxon>Metazoa</taxon>
        <taxon>Ecdysozoa</taxon>
        <taxon>Nematoda</taxon>
        <taxon>Chromadorea</taxon>
        <taxon>Rhabditida</taxon>
        <taxon>Rhabditina</taxon>
        <taxon>Rhabditomorpha</taxon>
        <taxon>Rhabditoidea</taxon>
        <taxon>Rhabditidae</taxon>
        <taxon>Peloderinae</taxon>
        <taxon>Caenorhabditis</taxon>
    </lineage>
</organism>
<feature type="binding site" evidence="6">
    <location>
        <begin position="297"/>
        <end position="304"/>
    </location>
    <ligand>
        <name>ATP</name>
        <dbReference type="ChEBI" id="CHEBI:30616"/>
    </ligand>
</feature>
<comment type="domain">
    <text evidence="6">Contains a pseudokinase domain. The protein kinase domain is predicted to be catalytically inactive because some of the residues important for catalytic activity are substituted and it lacks the equivalent of the binding site for a peptide substrate. However, it has retained an ATP-binding site and ATP-binding is required for mRNA degradation, stimulating the activity of the PAN2 nuclease in vitro. The nucleotide-binding site is juxtaposed to the RNase active site of PAN2 in the complex and may actually bind nucleosides of a poly(A) RNA rather than ATP, feeding the poly(A)-tail to the active site of the deadenylase and thus increasing the efficiency with which this distributive enzyme degrades oligo(A) RNAs.</text>
</comment>
<feature type="binding site" evidence="6">
    <location>
        <position position="247"/>
    </location>
    <ligand>
        <name>ATP</name>
        <dbReference type="ChEBI" id="CHEBI:30616"/>
    </ligand>
</feature>
<dbReference type="Gene3D" id="1.10.287.3700">
    <property type="match status" value="1"/>
</dbReference>
<comment type="similarity">
    <text evidence="6">Belongs to the protein kinase superfamily. PAN3 family.</text>
</comment>
<dbReference type="GO" id="GO:0004672">
    <property type="term" value="F:protein kinase activity"/>
    <property type="evidence" value="ECO:0007669"/>
    <property type="project" value="InterPro"/>
</dbReference>
<reference evidence="9" key="1">
    <citation type="submission" date="2022-11" db="EMBL/GenBank/DDBJ databases">
        <authorList>
            <person name="Kikuchi T."/>
        </authorList>
    </citation>
    <scope>NUCLEOTIDE SEQUENCE</scope>
    <source>
        <strain evidence="9">PS1010</strain>
    </source>
</reference>
<feature type="domain" description="Protein kinase" evidence="8">
    <location>
        <begin position="166"/>
        <end position="481"/>
    </location>
</feature>
<dbReference type="HAMAP" id="MF_03181">
    <property type="entry name" value="PAN3"/>
    <property type="match status" value="1"/>
</dbReference>
<dbReference type="GO" id="GO:0031251">
    <property type="term" value="C:PAN complex"/>
    <property type="evidence" value="ECO:0007669"/>
    <property type="project" value="UniProtKB-UniRule"/>
</dbReference>
<dbReference type="SMART" id="SM00220">
    <property type="entry name" value="S_TKc"/>
    <property type="match status" value="1"/>
</dbReference>
<evidence type="ECO:0000256" key="6">
    <source>
        <dbReference type="HAMAP-Rule" id="MF_03181"/>
    </source>
</evidence>
<dbReference type="InterPro" id="IPR030844">
    <property type="entry name" value="PAN3"/>
</dbReference>
<keyword evidence="3 6" id="KW-0547">Nucleotide-binding</keyword>
<evidence type="ECO:0000256" key="4">
    <source>
        <dbReference type="ARBA" id="ARBA00022840"/>
    </source>
</evidence>
<evidence type="ECO:0000256" key="1">
    <source>
        <dbReference type="ARBA" id="ARBA00022490"/>
    </source>
</evidence>
<dbReference type="GO" id="GO:0000932">
    <property type="term" value="C:P-body"/>
    <property type="evidence" value="ECO:0007669"/>
    <property type="project" value="UniProtKB-SubCell"/>
</dbReference>
<accession>A0A9P1IGW2</accession>
<keyword evidence="1 6" id="KW-0963">Cytoplasm</keyword>
<evidence type="ECO:0000256" key="2">
    <source>
        <dbReference type="ARBA" id="ARBA00022664"/>
    </source>
</evidence>
<evidence type="ECO:0000313" key="10">
    <source>
        <dbReference type="Proteomes" id="UP001152747"/>
    </source>
</evidence>
<feature type="binding site" evidence="6">
    <location>
        <begin position="372"/>
        <end position="373"/>
    </location>
    <ligand>
        <name>ATP</name>
        <dbReference type="ChEBI" id="CHEBI:30616"/>
    </ligand>
</feature>
<comment type="function">
    <text evidence="6">Regulatory subunit of the poly(A)-nuclease (PAN) deadenylation complex, one of two cytoplasmic mRNA deadenylases involved in general and miRNA-mediated mRNA turnover. PAN specifically shortens poly(A) tails of RNA and the activity is stimulated by poly(A)-binding protein (PABP). PAN deadenylation is followed by rapid degradation of the shortened mRNA tails by the CCR4-NOT complex. Deadenylated mRNAs are then degraded by two alternative mechanisms, namely exosome-mediated 3'-5' exonucleolytic degradation, or deadenlyation-dependent mRNA decaping and subsequent 5'-3' exonucleolytic degradation by XRN1. PAN3 acts as a positive regulator for PAN activity, recruiting the catalytic subunit PAN2 to mRNA via its interaction with RNA and PABP, and to miRNA targets via its interaction with GW182 family proteins.</text>
</comment>
<comment type="domain">
    <text evidence="6">The pseudokinase domain, the coiled-coil (CC), and C-terminal knob domain (CK) form a structural unit (PKC) that forms an extensive high-affinity interaction surface for PAN2.</text>
</comment>
<keyword evidence="5 6" id="KW-0175">Coiled coil</keyword>
<dbReference type="AlphaFoldDB" id="A0A9P1IGW2"/>
<dbReference type="Pfam" id="PF18101">
    <property type="entry name" value="Pan3_CK"/>
    <property type="match status" value="1"/>
</dbReference>
<evidence type="ECO:0000259" key="8">
    <source>
        <dbReference type="PROSITE" id="PS50011"/>
    </source>
</evidence>
<dbReference type="GO" id="GO:0008143">
    <property type="term" value="F:poly(A) binding"/>
    <property type="evidence" value="ECO:0007669"/>
    <property type="project" value="TreeGrafter"/>
</dbReference>
<name>A0A9P1IGW2_9PELO</name>
<dbReference type="InterPro" id="IPR041332">
    <property type="entry name" value="Pan3_CK"/>
</dbReference>
<dbReference type="Proteomes" id="UP001152747">
    <property type="component" value="Unassembled WGS sequence"/>
</dbReference>
<dbReference type="Gene3D" id="1.20.5.5160">
    <property type="match status" value="1"/>
</dbReference>
<dbReference type="PANTHER" id="PTHR12272">
    <property type="entry name" value="DEADENYLATION COMPLEX SUBUNIT PAN3"/>
    <property type="match status" value="1"/>
</dbReference>
<proteinExistence type="inferred from homology"/>
<dbReference type="Gene3D" id="1.10.510.10">
    <property type="entry name" value="Transferase(Phosphotransferase) domain 1"/>
    <property type="match status" value="1"/>
</dbReference>
<dbReference type="OrthoDB" id="204958at2759"/>
<gene>
    <name evidence="6" type="primary">PAN3</name>
    <name evidence="9" type="ORF">CAMP_LOCUS7285</name>
</gene>
<dbReference type="FunFam" id="1.10.287.3700:FF:000001">
    <property type="entry name" value="PAN2-PAN3 deadenylation complex subunit PAN3"/>
    <property type="match status" value="1"/>
</dbReference>
<evidence type="ECO:0000313" key="9">
    <source>
        <dbReference type="EMBL" id="CAI5444648.1"/>
    </source>
</evidence>
<dbReference type="PROSITE" id="PS50011">
    <property type="entry name" value="PROTEIN_KINASE_DOM"/>
    <property type="match status" value="1"/>
</dbReference>
<comment type="caution">
    <text evidence="9">The sequence shown here is derived from an EMBL/GenBank/DDBJ whole genome shotgun (WGS) entry which is preliminary data.</text>
</comment>
<comment type="subunit">
    <text evidence="6">Homodimer. Forms a heterotrimer with a catalytic subunit PAN2 to form the poly(A)-nuclease (PAN) deadenylation complex. Interacts (via PAM-2 motif) with poly(A)-binding protein (via PABC domain), conferring substrate specificity of the enzyme complex.</text>
</comment>
<feature type="region of interest" description="Knob domain" evidence="6">
    <location>
        <begin position="514"/>
        <end position="612"/>
    </location>
</feature>
<comment type="domain">
    <text evidence="6">The N-terminal zinc finger binds to poly(A) RNA.</text>
</comment>
<protein>
    <recommendedName>
        <fullName evidence="6">PAN2-PAN3 deadenylation complex subunit PAN3</fullName>
    </recommendedName>
    <alternativeName>
        <fullName evidence="6">PAB1P-dependent poly(A)-specific ribonuclease</fullName>
    </alternativeName>
    <alternativeName>
        <fullName evidence="6">Poly(A)-nuclease deadenylation complex subunit 3</fullName>
        <shortName evidence="6">PAN deadenylation complex subunit 3</shortName>
    </alternativeName>
</protein>
<dbReference type="EMBL" id="CANHGI010000003">
    <property type="protein sequence ID" value="CAI5444648.1"/>
    <property type="molecule type" value="Genomic_DNA"/>
</dbReference>
<feature type="compositionally biased region" description="Low complexity" evidence="7">
    <location>
        <begin position="85"/>
        <end position="96"/>
    </location>
</feature>
<dbReference type="GO" id="GO:0005524">
    <property type="term" value="F:ATP binding"/>
    <property type="evidence" value="ECO:0007669"/>
    <property type="project" value="UniProtKB-UniRule"/>
</dbReference>
<evidence type="ECO:0000256" key="7">
    <source>
        <dbReference type="SAM" id="MobiDB-lite"/>
    </source>
</evidence>
<comment type="caution">
    <text evidence="6">Lacks conserved residue(s) required for the propagation of feature annotation.</text>
</comment>
<keyword evidence="2 6" id="KW-0507">mRNA processing</keyword>
<feature type="coiled-coil region" evidence="6">
    <location>
        <begin position="475"/>
        <end position="513"/>
    </location>
</feature>
<evidence type="ECO:0000256" key="5">
    <source>
        <dbReference type="ARBA" id="ARBA00023054"/>
    </source>
</evidence>
<feature type="region of interest" description="Disordered" evidence="7">
    <location>
        <begin position="70"/>
        <end position="109"/>
    </location>
</feature>
<dbReference type="SUPFAM" id="SSF56112">
    <property type="entry name" value="Protein kinase-like (PK-like)"/>
    <property type="match status" value="1"/>
</dbReference>
<keyword evidence="10" id="KW-1185">Reference proteome</keyword>
<dbReference type="GO" id="GO:0010606">
    <property type="term" value="P:positive regulation of cytoplasmic mRNA processing body assembly"/>
    <property type="evidence" value="ECO:0007669"/>
    <property type="project" value="UniProtKB-UniRule"/>
</dbReference>
<keyword evidence="4 6" id="KW-0067">ATP-binding</keyword>
<dbReference type="GO" id="GO:0000289">
    <property type="term" value="P:nuclear-transcribed mRNA poly(A) tail shortening"/>
    <property type="evidence" value="ECO:0007669"/>
    <property type="project" value="UniProtKB-UniRule"/>
</dbReference>
<dbReference type="GO" id="GO:0006397">
    <property type="term" value="P:mRNA processing"/>
    <property type="evidence" value="ECO:0007669"/>
    <property type="project" value="UniProtKB-KW"/>
</dbReference>
<dbReference type="InterPro" id="IPR000719">
    <property type="entry name" value="Prot_kinase_dom"/>
</dbReference>